<dbReference type="OrthoDB" id="6243281at2759"/>
<protein>
    <submittedName>
        <fullName evidence="3">Uncharacterized protein</fullName>
    </submittedName>
</protein>
<evidence type="ECO:0000313" key="3">
    <source>
        <dbReference type="EMBL" id="KAF7254838.1"/>
    </source>
</evidence>
<evidence type="ECO:0000256" key="1">
    <source>
        <dbReference type="SAM" id="Coils"/>
    </source>
</evidence>
<dbReference type="SUPFAM" id="SSF57997">
    <property type="entry name" value="Tropomyosin"/>
    <property type="match status" value="1"/>
</dbReference>
<name>A0A8S9YSD8_9TREM</name>
<keyword evidence="1" id="KW-0175">Coiled coil</keyword>
<sequence>MQVATQKLDCIQKWIEVIILKRPTFEDNQDTTLLELIDLMKEGRLLTSTASTDLYRVVLDILSDFYAVDVAEVLLPTKTDSINYSVYGKCCLLLLVLAMGLRLKCKLFMSAAFKLPAALHYTVVEMTQPLIDDSPISLTSFSSLTVDSENRPSTPVGRNNPLRTFPVTCPVGGRMPFSVRVEKSDVTVLAINDERQTPQTRCRSPSTEHYLSPVSATSPNRLFGAKTNGLRLRNPALRSIFDTEFEQVDSPLYSLKTILDSPNLIPKSHYLTKLEELREVSAQLAEVRHLYEETNMEVQRLNSCNQNLELQCKEFEIKLKHRELELRELKDELACEQESRLNCEGAAQHSDRLRERLNCAFEELKSLSKVAVENTELHKEVSQLRAQVKSLESLRPRLIDQQLLRHQLESLKEKLRVADEKVLQLICEREESLAATLAASSAKSLEYKQHLKSCDAMLRDGCATCHPVNFNFSPDSSQPGMGEELENQREGDKILVEGIVSSVCDSQALTNVISASYTPENLASVVAVNEQIASLESALSATKVDFQDAKRQIVRWQCRAIAAKALSFRRLESFDKVATELTVAISKTSQMETFYAEKFTWMETQLTTMKSRLQSAEESVNSFDRNYVETQETWIAREKKLRAELEHCEQTSKIACSELTEQLQMRIEEIHQKDSKIYELETILEETKAEAAKKIEALKQSASLQQITMQKETTEMRCAVQHQTDMCERLTKRLQDQLKANEAYRKTTEEQIDHLRNQLSTLSAERSASVLQKNQEYQALQTRLNVEIQQLKDTGEATSRHAACLQQELEECQEKTEICQQKLQDALRSAELKGLELSELRLAYTDLQQRSEKTESDLSLMKNQVQSLTRELSDKKSCLSELEREKHCLETRCNILSDRSATLEADAQHYQDRIREYKSLIDSAQQDRAETERRCGTLRDQLHLVESDWMHSQAQLSQTRSQLTQVEQLLHETKLKLQRMEYSHADTLERLARCESRRNRVSVKRGWPPYADTTAPISPRNFREGKTYSGNSPERHSRRFCRFILDPEDEPQGDLETKSIPLQPTTCGDTADTQKEMPPTTEHSTLKMGCTAAPCTYIPETPCLWNIPSVVLATQSDNMTKQSTTNKMGRNGSATALSVRSVATESAGTESVDYERQLSLPNIQTSKKKVKIWKLRKILKRKKQLSEDGEVSCTEELKQTVRSAHLSPPSPPHLSAETVDSEISKPIPVSQMTDKKSRL</sequence>
<keyword evidence="4" id="KW-1185">Reference proteome</keyword>
<comment type="caution">
    <text evidence="3">The sequence shown here is derived from an EMBL/GenBank/DDBJ whole genome shotgun (WGS) entry which is preliminary data.</text>
</comment>
<feature type="region of interest" description="Disordered" evidence="2">
    <location>
        <begin position="1005"/>
        <end position="1035"/>
    </location>
</feature>
<dbReference type="AlphaFoldDB" id="A0A8S9YSD8"/>
<feature type="coiled-coil region" evidence="1">
    <location>
        <begin position="727"/>
        <end position="941"/>
    </location>
</feature>
<feature type="coiled-coil region" evidence="1">
    <location>
        <begin position="277"/>
        <end position="339"/>
    </location>
</feature>
<dbReference type="Proteomes" id="UP000822476">
    <property type="component" value="Unassembled WGS sequence"/>
</dbReference>
<feature type="region of interest" description="Disordered" evidence="2">
    <location>
        <begin position="1048"/>
        <end position="1086"/>
    </location>
</feature>
<dbReference type="EMBL" id="JTDE01004601">
    <property type="protein sequence ID" value="KAF7254838.1"/>
    <property type="molecule type" value="Genomic_DNA"/>
</dbReference>
<gene>
    <name evidence="3" type="ORF">EG68_07433</name>
</gene>
<feature type="region of interest" description="Disordered" evidence="2">
    <location>
        <begin position="1200"/>
        <end position="1239"/>
    </location>
</feature>
<evidence type="ECO:0000313" key="4">
    <source>
        <dbReference type="Proteomes" id="UP000822476"/>
    </source>
</evidence>
<accession>A0A8S9YSD8</accession>
<organism evidence="3 4">
    <name type="scientific">Paragonimus skrjabini miyazakii</name>
    <dbReference type="NCBI Taxonomy" id="59628"/>
    <lineage>
        <taxon>Eukaryota</taxon>
        <taxon>Metazoa</taxon>
        <taxon>Spiralia</taxon>
        <taxon>Lophotrochozoa</taxon>
        <taxon>Platyhelminthes</taxon>
        <taxon>Trematoda</taxon>
        <taxon>Digenea</taxon>
        <taxon>Plagiorchiida</taxon>
        <taxon>Troglotremata</taxon>
        <taxon>Troglotrematidae</taxon>
        <taxon>Paragonimus</taxon>
    </lineage>
</organism>
<evidence type="ECO:0000256" key="2">
    <source>
        <dbReference type="SAM" id="MobiDB-lite"/>
    </source>
</evidence>
<feature type="coiled-coil region" evidence="1">
    <location>
        <begin position="374"/>
        <end position="428"/>
    </location>
</feature>
<reference evidence="3" key="1">
    <citation type="submission" date="2019-07" db="EMBL/GenBank/DDBJ databases">
        <title>Annotation for the trematode Paragonimus miyazaki's.</title>
        <authorList>
            <person name="Choi Y.-J."/>
        </authorList>
    </citation>
    <scope>NUCLEOTIDE SEQUENCE</scope>
    <source>
        <strain evidence="3">Japan</strain>
    </source>
</reference>
<proteinExistence type="predicted"/>